<evidence type="ECO:0000256" key="4">
    <source>
        <dbReference type="ARBA" id="ARBA00023136"/>
    </source>
</evidence>
<dbReference type="InterPro" id="IPR011701">
    <property type="entry name" value="MFS"/>
</dbReference>
<dbReference type="SUPFAM" id="SSF103473">
    <property type="entry name" value="MFS general substrate transporter"/>
    <property type="match status" value="1"/>
</dbReference>
<organism evidence="6 7">
    <name type="scientific">Suillus luteus UH-Slu-Lm8-n1</name>
    <dbReference type="NCBI Taxonomy" id="930992"/>
    <lineage>
        <taxon>Eukaryota</taxon>
        <taxon>Fungi</taxon>
        <taxon>Dikarya</taxon>
        <taxon>Basidiomycota</taxon>
        <taxon>Agaricomycotina</taxon>
        <taxon>Agaricomycetes</taxon>
        <taxon>Agaricomycetidae</taxon>
        <taxon>Boletales</taxon>
        <taxon>Suillineae</taxon>
        <taxon>Suillaceae</taxon>
        <taxon>Suillus</taxon>
    </lineage>
</organism>
<dbReference type="EMBL" id="KN835234">
    <property type="protein sequence ID" value="KIK42614.1"/>
    <property type="molecule type" value="Genomic_DNA"/>
</dbReference>
<keyword evidence="7" id="KW-1185">Reference proteome</keyword>
<evidence type="ECO:0000256" key="2">
    <source>
        <dbReference type="ARBA" id="ARBA00022692"/>
    </source>
</evidence>
<dbReference type="PANTHER" id="PTHR23294">
    <property type="entry name" value="ET TRANSLATION PRODUCT-RELATED"/>
    <property type="match status" value="1"/>
</dbReference>
<keyword evidence="3 5" id="KW-1133">Transmembrane helix</keyword>
<feature type="transmembrane region" description="Helical" evidence="5">
    <location>
        <begin position="227"/>
        <end position="254"/>
    </location>
</feature>
<comment type="subcellular location">
    <subcellularLocation>
        <location evidence="1">Membrane</location>
        <topology evidence="1">Multi-pass membrane protein</topology>
    </subcellularLocation>
</comment>
<protein>
    <recommendedName>
        <fullName evidence="8">MFS general substrate transporter</fullName>
    </recommendedName>
</protein>
<feature type="transmembrane region" description="Helical" evidence="5">
    <location>
        <begin position="182"/>
        <end position="200"/>
    </location>
</feature>
<keyword evidence="4 5" id="KW-0472">Membrane</keyword>
<evidence type="ECO:0000313" key="7">
    <source>
        <dbReference type="Proteomes" id="UP000054485"/>
    </source>
</evidence>
<name>A0A0D0AXT3_9AGAM</name>
<feature type="transmembrane region" description="Helical" evidence="5">
    <location>
        <begin position="274"/>
        <end position="291"/>
    </location>
</feature>
<dbReference type="GO" id="GO:0022857">
    <property type="term" value="F:transmembrane transporter activity"/>
    <property type="evidence" value="ECO:0007669"/>
    <property type="project" value="InterPro"/>
</dbReference>
<gene>
    <name evidence="6" type="ORF">CY34DRAFT_12275</name>
</gene>
<proteinExistence type="predicted"/>
<reference evidence="6 7" key="1">
    <citation type="submission" date="2014-04" db="EMBL/GenBank/DDBJ databases">
        <authorList>
            <consortium name="DOE Joint Genome Institute"/>
            <person name="Kuo A."/>
            <person name="Ruytinx J."/>
            <person name="Rineau F."/>
            <person name="Colpaert J."/>
            <person name="Kohler A."/>
            <person name="Nagy L.G."/>
            <person name="Floudas D."/>
            <person name="Copeland A."/>
            <person name="Barry K.W."/>
            <person name="Cichocki N."/>
            <person name="Veneault-Fourrey C."/>
            <person name="LaButti K."/>
            <person name="Lindquist E.A."/>
            <person name="Lipzen A."/>
            <person name="Lundell T."/>
            <person name="Morin E."/>
            <person name="Murat C."/>
            <person name="Sun H."/>
            <person name="Tunlid A."/>
            <person name="Henrissat B."/>
            <person name="Grigoriev I.V."/>
            <person name="Hibbett D.S."/>
            <person name="Martin F."/>
            <person name="Nordberg H.P."/>
            <person name="Cantor M.N."/>
            <person name="Hua S.X."/>
        </authorList>
    </citation>
    <scope>NUCLEOTIDE SEQUENCE [LARGE SCALE GENOMIC DNA]</scope>
    <source>
        <strain evidence="6 7">UH-Slu-Lm8-n1</strain>
    </source>
</reference>
<evidence type="ECO:0000256" key="5">
    <source>
        <dbReference type="SAM" id="Phobius"/>
    </source>
</evidence>
<dbReference type="HOGENOM" id="CLU_030884_1_1_1"/>
<dbReference type="OrthoDB" id="196103at2759"/>
<evidence type="ECO:0000256" key="3">
    <source>
        <dbReference type="ARBA" id="ARBA00022989"/>
    </source>
</evidence>
<evidence type="ECO:0008006" key="8">
    <source>
        <dbReference type="Google" id="ProtNLM"/>
    </source>
</evidence>
<feature type="transmembrane region" description="Helical" evidence="5">
    <location>
        <begin position="32"/>
        <end position="54"/>
    </location>
</feature>
<dbReference type="InterPro" id="IPR036259">
    <property type="entry name" value="MFS_trans_sf"/>
</dbReference>
<evidence type="ECO:0000313" key="6">
    <source>
        <dbReference type="EMBL" id="KIK42614.1"/>
    </source>
</evidence>
<sequence length="458" mass="50831">MASSSEEKGSDLNSQDNGSVSVYERPKGLRGVYYHPLTQIIMLGFVCFLCPGMFNALTGLGGGGQVDATTSANANSALYSVYAVSAFFSGPADDPHVSRSAINIHPGAGWFVITSGALLGVTAGLLWTAEGSMMLSYCTEAQKGTYISIFWGIFNVGAVVGSSVSLGQNFHSTTNGVGNGTYVGILVLTLVGVMMPMLMADPNKVIRTDGTRVVMPRHPSWKSEFHGLWVAIFTDPTILLLFPLFCASAYFYTWQFNDYNAALFDIRARSLNNLVHWLSQIVGSVMLGFVLDTTWLRRRKRAFAGWTILLVITFIVHIWAYYYQRTYTRASVPVLKMDIYDPRYPAHVWLMIFYGLLDAMWHVMCFWLIGAMSNDVNKLAIYSGFFHSVQAAGSAIGWRLDALKFPYMTIFISTWCLVAAGLVFSFPMIYLRVRDTTVIQDEGLIIRDQEVNDMKVKG</sequence>
<feature type="transmembrane region" description="Helical" evidence="5">
    <location>
        <begin position="303"/>
        <end position="324"/>
    </location>
</feature>
<dbReference type="InterPro" id="IPR051617">
    <property type="entry name" value="UNC-93-like_regulator"/>
</dbReference>
<dbReference type="GO" id="GO:0016020">
    <property type="term" value="C:membrane"/>
    <property type="evidence" value="ECO:0007669"/>
    <property type="project" value="UniProtKB-SubCell"/>
</dbReference>
<feature type="transmembrane region" description="Helical" evidence="5">
    <location>
        <begin position="344"/>
        <end position="367"/>
    </location>
</feature>
<feature type="transmembrane region" description="Helical" evidence="5">
    <location>
        <begin position="149"/>
        <end position="170"/>
    </location>
</feature>
<dbReference type="Proteomes" id="UP000054485">
    <property type="component" value="Unassembled WGS sequence"/>
</dbReference>
<dbReference type="FunCoup" id="A0A0D0AXT3">
    <property type="interactions" value="2"/>
</dbReference>
<evidence type="ECO:0000256" key="1">
    <source>
        <dbReference type="ARBA" id="ARBA00004141"/>
    </source>
</evidence>
<dbReference type="PANTHER" id="PTHR23294:SF59">
    <property type="entry name" value="UNC93-LIKE PROTEIN C922.05C"/>
    <property type="match status" value="1"/>
</dbReference>
<dbReference type="Pfam" id="PF07690">
    <property type="entry name" value="MFS_1"/>
    <property type="match status" value="1"/>
</dbReference>
<feature type="transmembrane region" description="Helical" evidence="5">
    <location>
        <begin position="108"/>
        <end position="128"/>
    </location>
</feature>
<accession>A0A0D0AXT3</accession>
<dbReference type="AlphaFoldDB" id="A0A0D0AXT3"/>
<dbReference type="InParanoid" id="A0A0D0AXT3"/>
<feature type="transmembrane region" description="Helical" evidence="5">
    <location>
        <begin position="410"/>
        <end position="431"/>
    </location>
</feature>
<keyword evidence="2 5" id="KW-0812">Transmembrane</keyword>
<reference evidence="7" key="2">
    <citation type="submission" date="2015-01" db="EMBL/GenBank/DDBJ databases">
        <title>Evolutionary Origins and Diversification of the Mycorrhizal Mutualists.</title>
        <authorList>
            <consortium name="DOE Joint Genome Institute"/>
            <consortium name="Mycorrhizal Genomics Consortium"/>
            <person name="Kohler A."/>
            <person name="Kuo A."/>
            <person name="Nagy L.G."/>
            <person name="Floudas D."/>
            <person name="Copeland A."/>
            <person name="Barry K.W."/>
            <person name="Cichocki N."/>
            <person name="Veneault-Fourrey C."/>
            <person name="LaButti K."/>
            <person name="Lindquist E.A."/>
            <person name="Lipzen A."/>
            <person name="Lundell T."/>
            <person name="Morin E."/>
            <person name="Murat C."/>
            <person name="Riley R."/>
            <person name="Ohm R."/>
            <person name="Sun H."/>
            <person name="Tunlid A."/>
            <person name="Henrissat B."/>
            <person name="Grigoriev I.V."/>
            <person name="Hibbett D.S."/>
            <person name="Martin F."/>
        </authorList>
    </citation>
    <scope>NUCLEOTIDE SEQUENCE [LARGE SCALE GENOMIC DNA]</scope>
    <source>
        <strain evidence="7">UH-Slu-Lm8-n1</strain>
    </source>
</reference>